<dbReference type="EMBL" id="CP014504">
    <property type="protein sequence ID" value="AMQ01504.1"/>
    <property type="molecule type" value="Genomic_DNA"/>
</dbReference>
<dbReference type="PATRIC" id="fig|188932.3.peg.4848"/>
<proteinExistence type="predicted"/>
<evidence type="ECO:0000313" key="2">
    <source>
        <dbReference type="Proteomes" id="UP000071561"/>
    </source>
</evidence>
<name>A0A127VJK1_9SPHI</name>
<evidence type="ECO:0000313" key="1">
    <source>
        <dbReference type="EMBL" id="AMQ01504.1"/>
    </source>
</evidence>
<keyword evidence="2" id="KW-1185">Reference proteome</keyword>
<dbReference type="AlphaFoldDB" id="A0A127VJK1"/>
<accession>A0A127VJK1</accession>
<gene>
    <name evidence="1" type="ORF">AY601_4674</name>
</gene>
<evidence type="ECO:0008006" key="3">
    <source>
        <dbReference type="Google" id="ProtNLM"/>
    </source>
</evidence>
<organism evidence="1 2">
    <name type="scientific">Pedobacter cryoconitis</name>
    <dbReference type="NCBI Taxonomy" id="188932"/>
    <lineage>
        <taxon>Bacteria</taxon>
        <taxon>Pseudomonadati</taxon>
        <taxon>Bacteroidota</taxon>
        <taxon>Sphingobacteriia</taxon>
        <taxon>Sphingobacteriales</taxon>
        <taxon>Sphingobacteriaceae</taxon>
        <taxon>Pedobacter</taxon>
    </lineage>
</organism>
<reference evidence="1 2" key="1">
    <citation type="submission" date="2016-03" db="EMBL/GenBank/DDBJ databases">
        <title>Complete genome sequence of Pedobacter cryoconitis PAMC 27485.</title>
        <authorList>
            <person name="Lee J."/>
            <person name="Kim O.-S."/>
        </authorList>
    </citation>
    <scope>NUCLEOTIDE SEQUENCE [LARGE SCALE GENOMIC DNA]</scope>
    <source>
        <strain evidence="1 2">PAMC 27485</strain>
    </source>
</reference>
<dbReference type="Proteomes" id="UP000071561">
    <property type="component" value="Chromosome"/>
</dbReference>
<dbReference type="KEGG" id="pcm:AY601_4674"/>
<sequence>MRYGGTSNLTLIPIQMKFYLAIFCSAVILANFSCAPGISGQRGVQQGVRGTVSVKEGNFMPGPDRKPGGNTGKVMQRTVYIYAVTTGAQAEGEGPLYKAIHQPLVAKVKTDEKGFFECKLAPGVYSLFTGEDGGVFFAGLSNGRGELNPVVVFAKRVTVCDIVVNYKAVY</sequence>
<protein>
    <recommendedName>
        <fullName evidence="3">Carboxypeptidase regulatory-like domain-containing protein</fullName>
    </recommendedName>
</protein>